<evidence type="ECO:0000313" key="2">
    <source>
        <dbReference type="EMBL" id="KAF8910029.1"/>
    </source>
</evidence>
<comment type="caution">
    <text evidence="2">The sequence shown here is derived from an EMBL/GenBank/DDBJ whole genome shotgun (WGS) entry which is preliminary data.</text>
</comment>
<sequence>MADQQNHHREADGNRANGDGTRLQDVLAGAYLPSACDHLHIAELNWHCYLSSPVFCAVRK</sequence>
<evidence type="ECO:0000256" key="1">
    <source>
        <dbReference type="SAM" id="MobiDB-lite"/>
    </source>
</evidence>
<reference evidence="2" key="1">
    <citation type="submission" date="2020-11" db="EMBL/GenBank/DDBJ databases">
        <authorList>
            <consortium name="DOE Joint Genome Institute"/>
            <person name="Ahrendt S."/>
            <person name="Riley R."/>
            <person name="Andreopoulos W."/>
            <person name="LaButti K."/>
            <person name="Pangilinan J."/>
            <person name="Ruiz-duenas F.J."/>
            <person name="Barrasa J.M."/>
            <person name="Sanchez-Garcia M."/>
            <person name="Camarero S."/>
            <person name="Miyauchi S."/>
            <person name="Serrano A."/>
            <person name="Linde D."/>
            <person name="Babiker R."/>
            <person name="Drula E."/>
            <person name="Ayuso-Fernandez I."/>
            <person name="Pacheco R."/>
            <person name="Padilla G."/>
            <person name="Ferreira P."/>
            <person name="Barriuso J."/>
            <person name="Kellner H."/>
            <person name="Castanera R."/>
            <person name="Alfaro M."/>
            <person name="Ramirez L."/>
            <person name="Pisabarro A.G."/>
            <person name="Kuo A."/>
            <person name="Tritt A."/>
            <person name="Lipzen A."/>
            <person name="He G."/>
            <person name="Yan M."/>
            <person name="Ng V."/>
            <person name="Cullen D."/>
            <person name="Martin F."/>
            <person name="Rosso M.-N."/>
            <person name="Henrissat B."/>
            <person name="Hibbett D."/>
            <person name="Martinez A.T."/>
            <person name="Grigoriev I.V."/>
        </authorList>
    </citation>
    <scope>NUCLEOTIDE SEQUENCE</scope>
    <source>
        <strain evidence="2">AH 44721</strain>
    </source>
</reference>
<protein>
    <submittedName>
        <fullName evidence="2">Uncharacterized protein</fullName>
    </submittedName>
</protein>
<accession>A0A9P5NYS2</accession>
<keyword evidence="3" id="KW-1185">Reference proteome</keyword>
<organism evidence="2 3">
    <name type="scientific">Gymnopilus junonius</name>
    <name type="common">Spectacular rustgill mushroom</name>
    <name type="synonym">Gymnopilus spectabilis subsp. junonius</name>
    <dbReference type="NCBI Taxonomy" id="109634"/>
    <lineage>
        <taxon>Eukaryota</taxon>
        <taxon>Fungi</taxon>
        <taxon>Dikarya</taxon>
        <taxon>Basidiomycota</taxon>
        <taxon>Agaricomycotina</taxon>
        <taxon>Agaricomycetes</taxon>
        <taxon>Agaricomycetidae</taxon>
        <taxon>Agaricales</taxon>
        <taxon>Agaricineae</taxon>
        <taxon>Hymenogastraceae</taxon>
        <taxon>Gymnopilus</taxon>
    </lineage>
</organism>
<dbReference type="EMBL" id="JADNYJ010000007">
    <property type="protein sequence ID" value="KAF8910029.1"/>
    <property type="molecule type" value="Genomic_DNA"/>
</dbReference>
<dbReference type="AlphaFoldDB" id="A0A9P5NYS2"/>
<name>A0A9P5NYS2_GYMJU</name>
<proteinExistence type="predicted"/>
<gene>
    <name evidence="2" type="ORF">CPB84DRAFT_1764410</name>
</gene>
<dbReference type="Proteomes" id="UP000724874">
    <property type="component" value="Unassembled WGS sequence"/>
</dbReference>
<feature type="region of interest" description="Disordered" evidence="1">
    <location>
        <begin position="1"/>
        <end position="20"/>
    </location>
</feature>
<evidence type="ECO:0000313" key="3">
    <source>
        <dbReference type="Proteomes" id="UP000724874"/>
    </source>
</evidence>
<feature type="compositionally biased region" description="Basic and acidic residues" evidence="1">
    <location>
        <begin position="1"/>
        <end position="13"/>
    </location>
</feature>